<dbReference type="Gene3D" id="3.30.565.10">
    <property type="entry name" value="Histidine kinase-like ATPase, C-terminal domain"/>
    <property type="match status" value="1"/>
</dbReference>
<comment type="catalytic activity">
    <reaction evidence="1">
        <text>ATP + protein L-histidine = ADP + protein N-phospho-L-histidine.</text>
        <dbReference type="EC" id="2.7.13.3"/>
    </reaction>
</comment>
<reference evidence="14 15" key="1">
    <citation type="submission" date="2021-05" db="EMBL/GenBank/DDBJ databases">
        <title>Novel species in genus Cellulomonas.</title>
        <authorList>
            <person name="Zhang G."/>
        </authorList>
    </citation>
    <scope>NUCLEOTIDE SEQUENCE [LARGE SCALE GENOMIC DNA]</scope>
    <source>
        <strain evidence="15">zg-ZUI222</strain>
    </source>
</reference>
<dbReference type="PANTHER" id="PTHR42878:SF7">
    <property type="entry name" value="SENSOR HISTIDINE KINASE GLRK"/>
    <property type="match status" value="1"/>
</dbReference>
<dbReference type="SUPFAM" id="SSF55874">
    <property type="entry name" value="ATPase domain of HSP90 chaperone/DNA topoisomerase II/histidine kinase"/>
    <property type="match status" value="1"/>
</dbReference>
<evidence type="ECO:0000256" key="11">
    <source>
        <dbReference type="SAM" id="MobiDB-lite"/>
    </source>
</evidence>
<keyword evidence="9" id="KW-0902">Two-component regulatory system</keyword>
<feature type="region of interest" description="Disordered" evidence="11">
    <location>
        <begin position="412"/>
        <end position="434"/>
    </location>
</feature>
<evidence type="ECO:0000256" key="9">
    <source>
        <dbReference type="ARBA" id="ARBA00023012"/>
    </source>
</evidence>
<dbReference type="RefSeq" id="WP_207341105.1">
    <property type="nucleotide sequence ID" value="NZ_CP074405.1"/>
</dbReference>
<feature type="transmembrane region" description="Helical" evidence="12">
    <location>
        <begin position="145"/>
        <end position="167"/>
    </location>
</feature>
<comment type="subcellular location">
    <subcellularLocation>
        <location evidence="2">Cell membrane</location>
    </subcellularLocation>
</comment>
<accession>A0ABX8D0Q4</accession>
<dbReference type="CDD" id="cd00082">
    <property type="entry name" value="HisKA"/>
    <property type="match status" value="1"/>
</dbReference>
<dbReference type="PROSITE" id="PS50109">
    <property type="entry name" value="HIS_KIN"/>
    <property type="match status" value="1"/>
</dbReference>
<dbReference type="Proteomes" id="UP000677804">
    <property type="component" value="Chromosome"/>
</dbReference>
<dbReference type="InterPro" id="IPR036097">
    <property type="entry name" value="HisK_dim/P_sf"/>
</dbReference>
<dbReference type="SMART" id="SM00387">
    <property type="entry name" value="HATPase_c"/>
    <property type="match status" value="1"/>
</dbReference>
<evidence type="ECO:0000256" key="12">
    <source>
        <dbReference type="SAM" id="Phobius"/>
    </source>
</evidence>
<dbReference type="EC" id="2.7.13.3" evidence="3"/>
<keyword evidence="6" id="KW-0547">Nucleotide-binding</keyword>
<dbReference type="Pfam" id="PF02518">
    <property type="entry name" value="HATPase_c"/>
    <property type="match status" value="1"/>
</dbReference>
<dbReference type="InterPro" id="IPR036890">
    <property type="entry name" value="HATPase_C_sf"/>
</dbReference>
<evidence type="ECO:0000313" key="14">
    <source>
        <dbReference type="EMBL" id="QVI61039.1"/>
    </source>
</evidence>
<dbReference type="InterPro" id="IPR003661">
    <property type="entry name" value="HisK_dim/P_dom"/>
</dbReference>
<evidence type="ECO:0000256" key="4">
    <source>
        <dbReference type="ARBA" id="ARBA00022553"/>
    </source>
</evidence>
<dbReference type="PANTHER" id="PTHR42878">
    <property type="entry name" value="TWO-COMPONENT HISTIDINE KINASE"/>
    <property type="match status" value="1"/>
</dbReference>
<dbReference type="PRINTS" id="PR00344">
    <property type="entry name" value="BCTRLSENSOR"/>
</dbReference>
<dbReference type="GO" id="GO:0016301">
    <property type="term" value="F:kinase activity"/>
    <property type="evidence" value="ECO:0007669"/>
    <property type="project" value="UniProtKB-KW"/>
</dbReference>
<proteinExistence type="predicted"/>
<dbReference type="SUPFAM" id="SSF47384">
    <property type="entry name" value="Homodimeric domain of signal transducing histidine kinase"/>
    <property type="match status" value="1"/>
</dbReference>
<keyword evidence="7 14" id="KW-0418">Kinase</keyword>
<keyword evidence="12" id="KW-0812">Transmembrane</keyword>
<evidence type="ECO:0000256" key="10">
    <source>
        <dbReference type="ARBA" id="ARBA00039401"/>
    </source>
</evidence>
<sequence>MNPPTTEDRVLRRARLRIGALVGLVIAVLLALAGAISYGLLLHSQERQIDGELAWGVEHGTIAGPPACSWIITYDGTAVDSGVAAPPDGFPLTDALREVHATGVAQDTRVVQDGTVYFVRTAQQGDHVVQAVFDARFQLADRRHLLIAFGVAAAAGALAAVVSGVVVGRRAVAPLAEALQRQRRFVADASHELRTPIAQVHARAQLLERRARAADDDAQAGDLDRLVVTTRRLGEIVDELLLSARLTAAQDTATTRPDSTHVDLAALVEEAVANDTARAAAQGVSVVALTDDVPYVLGVASALRRVVAELLSNALSHTPPGGRVTVGARAVEQGRVVEVVVSDTGPGVDPAEAERIFDRFHRGAGADDRRFGLGLALLREVVTSHGGTIRAVTDRGRGATFAVRLPGAGTVPAAGGGPQDAGAVRGGSVVPVGR</sequence>
<evidence type="ECO:0000256" key="3">
    <source>
        <dbReference type="ARBA" id="ARBA00012438"/>
    </source>
</evidence>
<organism evidence="14 15">
    <name type="scientific">Cellulomonas wangleii</name>
    <dbReference type="NCBI Taxonomy" id="2816956"/>
    <lineage>
        <taxon>Bacteria</taxon>
        <taxon>Bacillati</taxon>
        <taxon>Actinomycetota</taxon>
        <taxon>Actinomycetes</taxon>
        <taxon>Micrococcales</taxon>
        <taxon>Cellulomonadaceae</taxon>
        <taxon>Cellulomonas</taxon>
    </lineage>
</organism>
<evidence type="ECO:0000256" key="8">
    <source>
        <dbReference type="ARBA" id="ARBA00022840"/>
    </source>
</evidence>
<evidence type="ECO:0000313" key="15">
    <source>
        <dbReference type="Proteomes" id="UP000677804"/>
    </source>
</evidence>
<dbReference type="Pfam" id="PF00512">
    <property type="entry name" value="HisKA"/>
    <property type="match status" value="1"/>
</dbReference>
<evidence type="ECO:0000256" key="2">
    <source>
        <dbReference type="ARBA" id="ARBA00004236"/>
    </source>
</evidence>
<name>A0ABX8D0Q4_9CELL</name>
<feature type="domain" description="Histidine kinase" evidence="13">
    <location>
        <begin position="188"/>
        <end position="409"/>
    </location>
</feature>
<evidence type="ECO:0000256" key="1">
    <source>
        <dbReference type="ARBA" id="ARBA00000085"/>
    </source>
</evidence>
<evidence type="ECO:0000256" key="6">
    <source>
        <dbReference type="ARBA" id="ARBA00022741"/>
    </source>
</evidence>
<dbReference type="InterPro" id="IPR004358">
    <property type="entry name" value="Sig_transdc_His_kin-like_C"/>
</dbReference>
<feature type="transmembrane region" description="Helical" evidence="12">
    <location>
        <begin position="20"/>
        <end position="41"/>
    </location>
</feature>
<keyword evidence="5" id="KW-0808">Transferase</keyword>
<dbReference type="InterPro" id="IPR050351">
    <property type="entry name" value="BphY/WalK/GraS-like"/>
</dbReference>
<dbReference type="SMART" id="SM00388">
    <property type="entry name" value="HisKA"/>
    <property type="match status" value="1"/>
</dbReference>
<dbReference type="CDD" id="cd00075">
    <property type="entry name" value="HATPase"/>
    <property type="match status" value="1"/>
</dbReference>
<dbReference type="EMBL" id="CP074405">
    <property type="protein sequence ID" value="QVI61039.1"/>
    <property type="molecule type" value="Genomic_DNA"/>
</dbReference>
<dbReference type="InterPro" id="IPR003594">
    <property type="entry name" value="HATPase_dom"/>
</dbReference>
<keyword evidence="15" id="KW-1185">Reference proteome</keyword>
<dbReference type="InterPro" id="IPR005467">
    <property type="entry name" value="His_kinase_dom"/>
</dbReference>
<keyword evidence="12" id="KW-1133">Transmembrane helix</keyword>
<evidence type="ECO:0000256" key="5">
    <source>
        <dbReference type="ARBA" id="ARBA00022679"/>
    </source>
</evidence>
<protein>
    <recommendedName>
        <fullName evidence="10">Sensor-like histidine kinase SenX3</fullName>
        <ecNumber evidence="3">2.7.13.3</ecNumber>
    </recommendedName>
</protein>
<evidence type="ECO:0000256" key="7">
    <source>
        <dbReference type="ARBA" id="ARBA00022777"/>
    </source>
</evidence>
<gene>
    <name evidence="14" type="ORF">KG103_10925</name>
</gene>
<keyword evidence="8" id="KW-0067">ATP-binding</keyword>
<keyword evidence="4" id="KW-0597">Phosphoprotein</keyword>
<evidence type="ECO:0000259" key="13">
    <source>
        <dbReference type="PROSITE" id="PS50109"/>
    </source>
</evidence>
<keyword evidence="12" id="KW-0472">Membrane</keyword>
<dbReference type="Gene3D" id="1.10.287.130">
    <property type="match status" value="1"/>
</dbReference>